<feature type="region of interest" description="Disordered" evidence="1">
    <location>
        <begin position="16"/>
        <end position="37"/>
    </location>
</feature>
<evidence type="ECO:0000313" key="2">
    <source>
        <dbReference type="EMBL" id="KAF4112119.1"/>
    </source>
</evidence>
<gene>
    <name evidence="2" type="ORF">G5714_006914</name>
</gene>
<dbReference type="EMBL" id="JAAMOB010000006">
    <property type="protein sequence ID" value="KAF4112119.1"/>
    <property type="molecule type" value="Genomic_DNA"/>
</dbReference>
<comment type="caution">
    <text evidence="2">The sequence shown here is derived from an EMBL/GenBank/DDBJ whole genome shotgun (WGS) entry which is preliminary data.</text>
</comment>
<reference evidence="2 3" key="1">
    <citation type="submission" date="2020-04" db="EMBL/GenBank/DDBJ databases">
        <title>Chromosome-level genome assembly of a cyprinid fish Onychostoma macrolepis by integration of Nanopore Sequencing, Bionano and Hi-C technology.</title>
        <authorList>
            <person name="Wang D."/>
        </authorList>
    </citation>
    <scope>NUCLEOTIDE SEQUENCE [LARGE SCALE GENOMIC DNA]</scope>
    <source>
        <strain evidence="2">SWU-2019</strain>
        <tissue evidence="2">Muscle</tissue>
    </source>
</reference>
<name>A0A7J6CXR3_9TELE</name>
<organism evidence="2 3">
    <name type="scientific">Onychostoma macrolepis</name>
    <dbReference type="NCBI Taxonomy" id="369639"/>
    <lineage>
        <taxon>Eukaryota</taxon>
        <taxon>Metazoa</taxon>
        <taxon>Chordata</taxon>
        <taxon>Craniata</taxon>
        <taxon>Vertebrata</taxon>
        <taxon>Euteleostomi</taxon>
        <taxon>Actinopterygii</taxon>
        <taxon>Neopterygii</taxon>
        <taxon>Teleostei</taxon>
        <taxon>Ostariophysi</taxon>
        <taxon>Cypriniformes</taxon>
        <taxon>Cyprinidae</taxon>
        <taxon>Acrossocheilinae</taxon>
        <taxon>Onychostoma</taxon>
    </lineage>
</organism>
<evidence type="ECO:0000313" key="3">
    <source>
        <dbReference type="Proteomes" id="UP000579812"/>
    </source>
</evidence>
<evidence type="ECO:0000256" key="1">
    <source>
        <dbReference type="SAM" id="MobiDB-lite"/>
    </source>
</evidence>
<protein>
    <submittedName>
        <fullName evidence="2">Uncharacterized protein</fullName>
    </submittedName>
</protein>
<accession>A0A7J6CXR3</accession>
<sequence>MRPYKWRPKKVYRRFPKMGKDNIKPQPPSQEEDWEKELEEISQHIEKQKQPPYDPGDDLSTEVREGFHCNVQNGPSSSQEHYSPAIHHIKPVKWVRFIYAVVDDQFADAEE</sequence>
<dbReference type="AlphaFoldDB" id="A0A7J6CXR3"/>
<keyword evidence="3" id="KW-1185">Reference proteome</keyword>
<dbReference type="Proteomes" id="UP000579812">
    <property type="component" value="Unassembled WGS sequence"/>
</dbReference>
<proteinExistence type="predicted"/>